<evidence type="ECO:0000256" key="4">
    <source>
        <dbReference type="ARBA" id="ARBA00032089"/>
    </source>
</evidence>
<dbReference type="InterPro" id="IPR007221">
    <property type="entry name" value="MreC"/>
</dbReference>
<dbReference type="InterPro" id="IPR055342">
    <property type="entry name" value="MreC_beta-barrel_core"/>
</dbReference>
<dbReference type="InterPro" id="IPR042175">
    <property type="entry name" value="Cell/Rod_MreC_2"/>
</dbReference>
<dbReference type="AlphaFoldDB" id="A0A094SLX0"/>
<evidence type="ECO:0000256" key="2">
    <source>
        <dbReference type="ARBA" id="ARBA00013855"/>
    </source>
</evidence>
<feature type="coiled-coil region" evidence="5">
    <location>
        <begin position="69"/>
        <end position="96"/>
    </location>
</feature>
<name>A0A094SLX0_9ZZZZ</name>
<dbReference type="Gene3D" id="2.40.10.350">
    <property type="entry name" value="Rod shape-determining protein MreC, domain 2"/>
    <property type="match status" value="1"/>
</dbReference>
<keyword evidence="5" id="KW-0175">Coiled coil</keyword>
<accession>A0A094SLX0</accession>
<dbReference type="PIRSF" id="PIRSF038471">
    <property type="entry name" value="MreC"/>
    <property type="match status" value="1"/>
</dbReference>
<dbReference type="InterPro" id="IPR042177">
    <property type="entry name" value="Cell/Rod_1"/>
</dbReference>
<organism evidence="7">
    <name type="scientific">freshwater metagenome</name>
    <dbReference type="NCBI Taxonomy" id="449393"/>
    <lineage>
        <taxon>unclassified sequences</taxon>
        <taxon>metagenomes</taxon>
        <taxon>ecological metagenomes</taxon>
    </lineage>
</organism>
<protein>
    <recommendedName>
        <fullName evidence="2">Cell shape-determining protein MreC</fullName>
    </recommendedName>
    <alternativeName>
        <fullName evidence="4">Cell shape protein MreC</fullName>
    </alternativeName>
</protein>
<evidence type="ECO:0000259" key="6">
    <source>
        <dbReference type="Pfam" id="PF04085"/>
    </source>
</evidence>
<keyword evidence="3" id="KW-0133">Cell shape</keyword>
<gene>
    <name evidence="7" type="ORF">GM50_5210</name>
</gene>
<dbReference type="PANTHER" id="PTHR34138:SF1">
    <property type="entry name" value="CELL SHAPE-DETERMINING PROTEIN MREC"/>
    <property type="match status" value="1"/>
</dbReference>
<proteinExistence type="inferred from homology"/>
<evidence type="ECO:0000313" key="7">
    <source>
        <dbReference type="EMBL" id="KGA19548.1"/>
    </source>
</evidence>
<dbReference type="EMBL" id="JNSK01000011">
    <property type="protein sequence ID" value="KGA19548.1"/>
    <property type="molecule type" value="Genomic_DNA"/>
</dbReference>
<dbReference type="GO" id="GO:0008360">
    <property type="term" value="P:regulation of cell shape"/>
    <property type="evidence" value="ECO:0007669"/>
    <property type="project" value="UniProtKB-KW"/>
</dbReference>
<dbReference type="GO" id="GO:0005886">
    <property type="term" value="C:plasma membrane"/>
    <property type="evidence" value="ECO:0007669"/>
    <property type="project" value="TreeGrafter"/>
</dbReference>
<evidence type="ECO:0000256" key="5">
    <source>
        <dbReference type="SAM" id="Coils"/>
    </source>
</evidence>
<feature type="domain" description="Rod shape-determining protein MreC beta-barrel core" evidence="6">
    <location>
        <begin position="127"/>
        <end position="270"/>
    </location>
</feature>
<sequence>MRYGGEGRARLLLIILIVTSLLLITLDLRGVKVLDGVRSGTQNILAPFQKAGTTVVSPFRNFFSEITQLGRTRSEIEKLKSENAQLRTRIIERKNADAELNQLKSVLDLAGRASYKVIAARVISQGSSTSFSETITIDVGTSSGVRQNMSVVSGEGLVGVVQASNLNSALVMLATDPDFKVGVRIAGSQQIGILSGTGSKRASLQLLDNQNVVKVGDVLLARGSKNNRPFVPGIPVGYISAVDNSAGLVAQTATVMLYPNYSALGVVSVVLSAGKNNPGDALVPAAPQPTPVPTVTIYATPSPSATSESAK</sequence>
<evidence type="ECO:0000256" key="3">
    <source>
        <dbReference type="ARBA" id="ARBA00022960"/>
    </source>
</evidence>
<dbReference type="Gene3D" id="2.40.10.340">
    <property type="entry name" value="Rod shape-determining protein MreC, domain 1"/>
    <property type="match status" value="1"/>
</dbReference>
<dbReference type="Pfam" id="PF04085">
    <property type="entry name" value="MreC"/>
    <property type="match status" value="1"/>
</dbReference>
<comment type="similarity">
    <text evidence="1">Belongs to the MreC family.</text>
</comment>
<reference evidence="7" key="1">
    <citation type="submission" date="2014-05" db="EMBL/GenBank/DDBJ databases">
        <title>Key roles for freshwater Actinobacteria revealed by deep metagenomic sequencing.</title>
        <authorList>
            <person name="Ghai R."/>
            <person name="Mizuno C.M."/>
            <person name="Picazo A."/>
            <person name="Camacho A."/>
            <person name="Rodriguez-Valera F."/>
        </authorList>
    </citation>
    <scope>NUCLEOTIDE SEQUENCE</scope>
</reference>
<dbReference type="PANTHER" id="PTHR34138">
    <property type="entry name" value="CELL SHAPE-DETERMINING PROTEIN MREC"/>
    <property type="match status" value="1"/>
</dbReference>
<comment type="caution">
    <text evidence="7">The sequence shown here is derived from an EMBL/GenBank/DDBJ whole genome shotgun (WGS) entry which is preliminary data.</text>
</comment>
<evidence type="ECO:0000256" key="1">
    <source>
        <dbReference type="ARBA" id="ARBA00009369"/>
    </source>
</evidence>